<dbReference type="AlphaFoldDB" id="A0A5N6GVC2"/>
<dbReference type="Proteomes" id="UP000325434">
    <property type="component" value="Unassembled WGS sequence"/>
</dbReference>
<reference evidence="2" key="1">
    <citation type="submission" date="2019-04" db="EMBL/GenBank/DDBJ databases">
        <title>Friends and foes A comparative genomics study of 23 Aspergillus species from section Flavi.</title>
        <authorList>
            <consortium name="DOE Joint Genome Institute"/>
            <person name="Kjaerbolling I."/>
            <person name="Vesth T."/>
            <person name="Frisvad J.C."/>
            <person name="Nybo J.L."/>
            <person name="Theobald S."/>
            <person name="Kildgaard S."/>
            <person name="Isbrandt T."/>
            <person name="Kuo A."/>
            <person name="Sato A."/>
            <person name="Lyhne E.K."/>
            <person name="Kogle M.E."/>
            <person name="Wiebenga A."/>
            <person name="Kun R.S."/>
            <person name="Lubbers R.J."/>
            <person name="Makela M.R."/>
            <person name="Barry K."/>
            <person name="Chovatia M."/>
            <person name="Clum A."/>
            <person name="Daum C."/>
            <person name="Haridas S."/>
            <person name="He G."/>
            <person name="LaButti K."/>
            <person name="Lipzen A."/>
            <person name="Mondo S."/>
            <person name="Riley R."/>
            <person name="Salamov A."/>
            <person name="Simmons B.A."/>
            <person name="Magnuson J.K."/>
            <person name="Henrissat B."/>
            <person name="Mortensen U.H."/>
            <person name="Larsen T.O."/>
            <person name="Devries R.P."/>
            <person name="Grigoriev I.V."/>
            <person name="Machida M."/>
            <person name="Baker S.E."/>
            <person name="Andersen M.R."/>
        </authorList>
    </citation>
    <scope>NUCLEOTIDE SEQUENCE [LARGE SCALE GENOMIC DNA]</scope>
    <source>
        <strain evidence="2">CBS 121.62</strain>
    </source>
</reference>
<evidence type="ECO:0000256" key="1">
    <source>
        <dbReference type="SAM" id="MobiDB-lite"/>
    </source>
</evidence>
<feature type="region of interest" description="Disordered" evidence="1">
    <location>
        <begin position="131"/>
        <end position="150"/>
    </location>
</feature>
<sequence>MGPPLRFWATTWDHTPPPPIRSRKRFFCPSLSEGAFMRQTAGLYPMVKHSLPDKGNKKGNRFNGHHGITREQMKGSELSNVSEVARRFCTTSVSLGLCVSPWIWRVWRLVAFYPGILAFLQGYILSRRAPGRSSLQPQDDPHVLHATGAS</sequence>
<dbReference type="EMBL" id="ML734606">
    <property type="protein sequence ID" value="KAB8245878.1"/>
    <property type="molecule type" value="Genomic_DNA"/>
</dbReference>
<name>A0A5N6GVC2_ASPFL</name>
<gene>
    <name evidence="2" type="ORF">BDV35DRAFT_240091</name>
</gene>
<proteinExistence type="predicted"/>
<protein>
    <submittedName>
        <fullName evidence="2">Uncharacterized protein</fullName>
    </submittedName>
</protein>
<accession>A0A5N6GVC2</accession>
<organism evidence="2">
    <name type="scientific">Aspergillus flavus</name>
    <dbReference type="NCBI Taxonomy" id="5059"/>
    <lineage>
        <taxon>Eukaryota</taxon>
        <taxon>Fungi</taxon>
        <taxon>Dikarya</taxon>
        <taxon>Ascomycota</taxon>
        <taxon>Pezizomycotina</taxon>
        <taxon>Eurotiomycetes</taxon>
        <taxon>Eurotiomycetidae</taxon>
        <taxon>Eurotiales</taxon>
        <taxon>Aspergillaceae</taxon>
        <taxon>Aspergillus</taxon>
        <taxon>Aspergillus subgen. Circumdati</taxon>
    </lineage>
</organism>
<evidence type="ECO:0000313" key="2">
    <source>
        <dbReference type="EMBL" id="KAB8245878.1"/>
    </source>
</evidence>